<sequence>MVRGVSSNDFSRQGEARRSVRLLLTKNHFDPTPAFRAEAPVSPLEKKYYNLRGESHPITFLALGEARWSVKLLLSKNHPVLNPAFQAGAPVNPLGSSPMSWVRLETYMFTYTPDTTICGTDKELFRAGIGPTTRCVGEKHPVSSPALGETRGSVRLLRTKNHPFFEPETRGTIMAFLRGEHHPIMTSPALGEAEGSVRLLLSKNHPVPSPALSRSHDYNLSIIQRPNTRTPILNLTLPTNSTKQQQNTKHHNRQNFSHTHTQHGLKFNIHLEIIV</sequence>
<dbReference type="EMBL" id="ODYU01000843">
    <property type="protein sequence ID" value="SOQ36214.1"/>
    <property type="molecule type" value="Genomic_DNA"/>
</dbReference>
<feature type="region of interest" description="Disordered" evidence="1">
    <location>
        <begin position="240"/>
        <end position="259"/>
    </location>
</feature>
<name>A0A2H1V7J0_SPOFR</name>
<evidence type="ECO:0000313" key="2">
    <source>
        <dbReference type="EMBL" id="SOQ36214.1"/>
    </source>
</evidence>
<proteinExistence type="predicted"/>
<dbReference type="AlphaFoldDB" id="A0A2H1V7J0"/>
<reference evidence="2" key="1">
    <citation type="submission" date="2016-07" db="EMBL/GenBank/DDBJ databases">
        <authorList>
            <person name="Bretaudeau A."/>
        </authorList>
    </citation>
    <scope>NUCLEOTIDE SEQUENCE</scope>
    <source>
        <strain evidence="2">Rice</strain>
        <tissue evidence="2">Whole body</tissue>
    </source>
</reference>
<accession>A0A2H1V7J0</accession>
<protein>
    <submittedName>
        <fullName evidence="2">SFRICE_010584</fullName>
    </submittedName>
</protein>
<organism evidence="2">
    <name type="scientific">Spodoptera frugiperda</name>
    <name type="common">Fall armyworm</name>
    <dbReference type="NCBI Taxonomy" id="7108"/>
    <lineage>
        <taxon>Eukaryota</taxon>
        <taxon>Metazoa</taxon>
        <taxon>Ecdysozoa</taxon>
        <taxon>Arthropoda</taxon>
        <taxon>Hexapoda</taxon>
        <taxon>Insecta</taxon>
        <taxon>Pterygota</taxon>
        <taxon>Neoptera</taxon>
        <taxon>Endopterygota</taxon>
        <taxon>Lepidoptera</taxon>
        <taxon>Glossata</taxon>
        <taxon>Ditrysia</taxon>
        <taxon>Noctuoidea</taxon>
        <taxon>Noctuidae</taxon>
        <taxon>Amphipyrinae</taxon>
        <taxon>Spodoptera</taxon>
    </lineage>
</organism>
<gene>
    <name evidence="2" type="ORF">SFRICE_010584</name>
</gene>
<evidence type="ECO:0000256" key="1">
    <source>
        <dbReference type="SAM" id="MobiDB-lite"/>
    </source>
</evidence>